<dbReference type="AlphaFoldDB" id="A0A133S4D6"/>
<organism evidence="6">
    <name type="scientific">Veillonella atypica</name>
    <dbReference type="NCBI Taxonomy" id="39777"/>
    <lineage>
        <taxon>Bacteria</taxon>
        <taxon>Bacillati</taxon>
        <taxon>Bacillota</taxon>
        <taxon>Negativicutes</taxon>
        <taxon>Veillonellales</taxon>
        <taxon>Veillonellaceae</taxon>
        <taxon>Veillonella</taxon>
    </lineage>
</organism>
<dbReference type="GO" id="GO:0046872">
    <property type="term" value="F:metal ion binding"/>
    <property type="evidence" value="ECO:0007669"/>
    <property type="project" value="UniProtKB-KW"/>
</dbReference>
<name>A0A133S4D6_9FIRM</name>
<protein>
    <submittedName>
        <fullName evidence="6">Putative iron-sulfur cluster repair di-iron protein</fullName>
    </submittedName>
</protein>
<evidence type="ECO:0000313" key="6">
    <source>
        <dbReference type="EMBL" id="KXA63916.1"/>
    </source>
</evidence>
<accession>A0A133S4D6</accession>
<evidence type="ECO:0000259" key="5">
    <source>
        <dbReference type="Pfam" id="PF01814"/>
    </source>
</evidence>
<comment type="subcellular location">
    <subcellularLocation>
        <location evidence="1">Cytoplasm</location>
    </subcellularLocation>
</comment>
<gene>
    <name evidence="6" type="ORF">HMPREF3233_01169</name>
</gene>
<keyword evidence="3" id="KW-0479">Metal-binding</keyword>
<dbReference type="Proteomes" id="UP000070226">
    <property type="component" value="Unassembled WGS sequence"/>
</dbReference>
<dbReference type="PATRIC" id="fig|39777.7.peg.1136"/>
<feature type="domain" description="Hemerythrin-like" evidence="5">
    <location>
        <begin position="84"/>
        <end position="218"/>
    </location>
</feature>
<evidence type="ECO:0000256" key="1">
    <source>
        <dbReference type="ARBA" id="ARBA00004496"/>
    </source>
</evidence>
<evidence type="ECO:0000256" key="3">
    <source>
        <dbReference type="ARBA" id="ARBA00022723"/>
    </source>
</evidence>
<keyword evidence="2" id="KW-0963">Cytoplasm</keyword>
<dbReference type="Pfam" id="PF01814">
    <property type="entry name" value="Hemerythrin"/>
    <property type="match status" value="1"/>
</dbReference>
<proteinExistence type="predicted"/>
<evidence type="ECO:0000256" key="2">
    <source>
        <dbReference type="ARBA" id="ARBA00022490"/>
    </source>
</evidence>
<dbReference type="PANTHER" id="PTHR36438">
    <property type="entry name" value="IRON-SULFUR CLUSTER REPAIR PROTEIN YTFE"/>
    <property type="match status" value="1"/>
</dbReference>
<evidence type="ECO:0000256" key="4">
    <source>
        <dbReference type="ARBA" id="ARBA00023004"/>
    </source>
</evidence>
<reference evidence="6 7" key="1">
    <citation type="submission" date="2016-01" db="EMBL/GenBank/DDBJ databases">
        <authorList>
            <person name="Oliw E.H."/>
        </authorList>
    </citation>
    <scope>NUCLEOTIDE SEQUENCE [LARGE SCALE GENOMIC DNA]</scope>
    <source>
        <strain evidence="6 7">CMW7756B</strain>
    </source>
</reference>
<comment type="caution">
    <text evidence="6">The sequence shown here is derived from an EMBL/GenBank/DDBJ whole genome shotgun (WGS) entry which is preliminary data.</text>
</comment>
<keyword evidence="4" id="KW-0408">Iron</keyword>
<dbReference type="EMBL" id="LRQT01000046">
    <property type="protein sequence ID" value="KXA63916.1"/>
    <property type="molecule type" value="Genomic_DNA"/>
</dbReference>
<dbReference type="InterPro" id="IPR019903">
    <property type="entry name" value="RIC_family"/>
</dbReference>
<evidence type="ECO:0000313" key="7">
    <source>
        <dbReference type="Proteomes" id="UP000070226"/>
    </source>
</evidence>
<dbReference type="PANTHER" id="PTHR36438:SF1">
    <property type="entry name" value="IRON-SULFUR CLUSTER REPAIR PROTEIN YTFE"/>
    <property type="match status" value="1"/>
</dbReference>
<sequence>MSFGTINKSMTVADAVKVNPELMDVLAKDGIDFCCGGGHPLAEAIAEIGKDVDTYIAMLNNVQVAKQSSRVEVLSYSKDQLIDYIVHTYHREQLNIIDEIDQGLAKLLNVHYDHHGEELTKIYQTFLQLKSALIPHFRHEEHVDFPEFKAGKLIDFDELRTEHEAAGVLLESLSALTNQYTAPADGCATYVYVFKTMKTLEEGLHEHIFLENSVLFDMK</sequence>
<dbReference type="InterPro" id="IPR038062">
    <property type="entry name" value="ScdA-like_N_sf"/>
</dbReference>
<dbReference type="RefSeq" id="WP_060807616.1">
    <property type="nucleotide sequence ID" value="NZ_KQ958087.1"/>
</dbReference>
<dbReference type="SUPFAM" id="SSF140683">
    <property type="entry name" value="SP0561-like"/>
    <property type="match status" value="1"/>
</dbReference>
<dbReference type="Pfam" id="PF04405">
    <property type="entry name" value="ScdA_N"/>
    <property type="match status" value="1"/>
</dbReference>
<dbReference type="GO" id="GO:0005737">
    <property type="term" value="C:cytoplasm"/>
    <property type="evidence" value="ECO:0007669"/>
    <property type="project" value="UniProtKB-SubCell"/>
</dbReference>
<dbReference type="InterPro" id="IPR012312">
    <property type="entry name" value="Hemerythrin-like"/>
</dbReference>
<dbReference type="Gene3D" id="1.10.3910.10">
    <property type="entry name" value="SP0561-like"/>
    <property type="match status" value="1"/>
</dbReference>
<dbReference type="STRING" id="39777.B7L28_08830"/>
<dbReference type="Gene3D" id="1.20.120.520">
    <property type="entry name" value="nmb1532 protein domain like"/>
    <property type="match status" value="1"/>
</dbReference>